<evidence type="ECO:0000313" key="3">
    <source>
        <dbReference type="Proteomes" id="UP000230002"/>
    </source>
</evidence>
<evidence type="ECO:0000313" key="2">
    <source>
        <dbReference type="EMBL" id="PIL34704.1"/>
    </source>
</evidence>
<sequence length="244" mass="27848">MLDFSRYEHRCGYIIHLDAGKRYFEAGHHIPFDHIKPPARLSRGKGKEKGKGKGKGKGKKKLSAERLELRKAEYLMDALTEFLLDCFRCFRRDAPPEARVRFVLPHSWRREVPHENPRFGNRPHKGLFLPTDSGIGAHFRRNGPTDVDRERLEVFIETMNGLLPHQDADADADNGEQAKSRFTVSDFTFETIPEDALLGPLLDEKEMGELLRTGPESMELYGVSPRAFIETYFPGSDSDSDSEM</sequence>
<dbReference type="EMBL" id="AYKW01000005">
    <property type="protein sequence ID" value="PIL34704.1"/>
    <property type="molecule type" value="Genomic_DNA"/>
</dbReference>
<dbReference type="OrthoDB" id="2753489at2759"/>
<dbReference type="Proteomes" id="UP000230002">
    <property type="component" value="Unassembled WGS sequence"/>
</dbReference>
<feature type="compositionally biased region" description="Basic residues" evidence="1">
    <location>
        <begin position="52"/>
        <end position="61"/>
    </location>
</feature>
<reference evidence="2 3" key="1">
    <citation type="journal article" date="2015" name="Sci. Rep.">
        <title>Chromosome-level genome map provides insights into diverse defense mechanisms in the medicinal fungus Ganoderma sinense.</title>
        <authorList>
            <person name="Zhu Y."/>
            <person name="Xu J."/>
            <person name="Sun C."/>
            <person name="Zhou S."/>
            <person name="Xu H."/>
            <person name="Nelson D.R."/>
            <person name="Qian J."/>
            <person name="Song J."/>
            <person name="Luo H."/>
            <person name="Xiang L."/>
            <person name="Li Y."/>
            <person name="Xu Z."/>
            <person name="Ji A."/>
            <person name="Wang L."/>
            <person name="Lu S."/>
            <person name="Hayward A."/>
            <person name="Sun W."/>
            <person name="Li X."/>
            <person name="Schwartz D.C."/>
            <person name="Wang Y."/>
            <person name="Chen S."/>
        </authorList>
    </citation>
    <scope>NUCLEOTIDE SEQUENCE [LARGE SCALE GENOMIC DNA]</scope>
    <source>
        <strain evidence="2 3">ZZ0214-1</strain>
    </source>
</reference>
<proteinExistence type="predicted"/>
<comment type="caution">
    <text evidence="2">The sequence shown here is derived from an EMBL/GenBank/DDBJ whole genome shotgun (WGS) entry which is preliminary data.</text>
</comment>
<dbReference type="AlphaFoldDB" id="A0A2G8SLR4"/>
<gene>
    <name evidence="2" type="ORF">GSI_03484</name>
</gene>
<accession>A0A2G8SLR4</accession>
<name>A0A2G8SLR4_9APHY</name>
<feature type="region of interest" description="Disordered" evidence="1">
    <location>
        <begin position="34"/>
        <end position="62"/>
    </location>
</feature>
<keyword evidence="3" id="KW-1185">Reference proteome</keyword>
<evidence type="ECO:0000256" key="1">
    <source>
        <dbReference type="SAM" id="MobiDB-lite"/>
    </source>
</evidence>
<protein>
    <submittedName>
        <fullName evidence="2">Uncharacterized protein</fullName>
    </submittedName>
</protein>
<organism evidence="2 3">
    <name type="scientific">Ganoderma sinense ZZ0214-1</name>
    <dbReference type="NCBI Taxonomy" id="1077348"/>
    <lineage>
        <taxon>Eukaryota</taxon>
        <taxon>Fungi</taxon>
        <taxon>Dikarya</taxon>
        <taxon>Basidiomycota</taxon>
        <taxon>Agaricomycotina</taxon>
        <taxon>Agaricomycetes</taxon>
        <taxon>Polyporales</taxon>
        <taxon>Polyporaceae</taxon>
        <taxon>Ganoderma</taxon>
    </lineage>
</organism>